<evidence type="ECO:0000313" key="2">
    <source>
        <dbReference type="Proteomes" id="UP001151532"/>
    </source>
</evidence>
<feature type="non-terminal residue" evidence="1">
    <location>
        <position position="12"/>
    </location>
</feature>
<organism evidence="1 2">
    <name type="scientific">Salix purpurea</name>
    <name type="common">Purple osier willow</name>
    <dbReference type="NCBI Taxonomy" id="77065"/>
    <lineage>
        <taxon>Eukaryota</taxon>
        <taxon>Viridiplantae</taxon>
        <taxon>Streptophyta</taxon>
        <taxon>Embryophyta</taxon>
        <taxon>Tracheophyta</taxon>
        <taxon>Spermatophyta</taxon>
        <taxon>Magnoliopsida</taxon>
        <taxon>eudicotyledons</taxon>
        <taxon>Gunneridae</taxon>
        <taxon>Pentapetalae</taxon>
        <taxon>rosids</taxon>
        <taxon>fabids</taxon>
        <taxon>Malpighiales</taxon>
        <taxon>Salicaceae</taxon>
        <taxon>Saliceae</taxon>
        <taxon>Salix</taxon>
    </lineage>
</organism>
<protein>
    <submittedName>
        <fullName evidence="1">Uncharacterized protein</fullName>
    </submittedName>
</protein>
<gene>
    <name evidence="1" type="ORF">OIU79_020942</name>
</gene>
<reference evidence="1" key="2">
    <citation type="journal article" date="2023" name="Int. J. Mol. Sci.">
        <title>De Novo Assembly and Annotation of 11 Diverse Shrub Willow (Salix) Genomes Reveals Novel Gene Organization in Sex-Linked Regions.</title>
        <authorList>
            <person name="Hyden B."/>
            <person name="Feng K."/>
            <person name="Yates T.B."/>
            <person name="Jawdy S."/>
            <person name="Cereghino C."/>
            <person name="Smart L.B."/>
            <person name="Muchero W."/>
        </authorList>
    </citation>
    <scope>NUCLEOTIDE SEQUENCE</scope>
    <source>
        <tissue evidence="1">Shoot tip</tissue>
    </source>
</reference>
<keyword evidence="2" id="KW-1185">Reference proteome</keyword>
<comment type="caution">
    <text evidence="1">The sequence shown here is derived from an EMBL/GenBank/DDBJ whole genome shotgun (WGS) entry which is preliminary data.</text>
</comment>
<proteinExistence type="predicted"/>
<sequence length="12" mass="1380">MSRFSELKHASS</sequence>
<evidence type="ECO:0000313" key="1">
    <source>
        <dbReference type="EMBL" id="KAJ6770203.1"/>
    </source>
</evidence>
<name>A0A9Q1AGC7_SALPP</name>
<reference evidence="1" key="1">
    <citation type="submission" date="2022-11" db="EMBL/GenBank/DDBJ databases">
        <authorList>
            <person name="Hyden B.L."/>
            <person name="Feng K."/>
            <person name="Yates T."/>
            <person name="Jawdy S."/>
            <person name="Smart L.B."/>
            <person name="Muchero W."/>
        </authorList>
    </citation>
    <scope>NUCLEOTIDE SEQUENCE</scope>
    <source>
        <tissue evidence="1">Shoot tip</tissue>
    </source>
</reference>
<accession>A0A9Q1AGC7</accession>
<dbReference type="Proteomes" id="UP001151532">
    <property type="component" value="Chromosome 11"/>
</dbReference>
<dbReference type="EMBL" id="JAPFFK010000003">
    <property type="protein sequence ID" value="KAJ6770203.1"/>
    <property type="molecule type" value="Genomic_DNA"/>
</dbReference>